<reference evidence="9" key="2">
    <citation type="submission" date="2023-11" db="UniProtKB">
        <authorList>
            <consortium name="WormBaseParasite"/>
        </authorList>
    </citation>
    <scope>IDENTIFICATION</scope>
</reference>
<evidence type="ECO:0000256" key="5">
    <source>
        <dbReference type="PIRSR" id="PIRSR622684-1"/>
    </source>
</evidence>
<dbReference type="Gene3D" id="2.60.120.380">
    <property type="match status" value="1"/>
</dbReference>
<dbReference type="SMART" id="SM00720">
    <property type="entry name" value="calpain_III"/>
    <property type="match status" value="1"/>
</dbReference>
<dbReference type="InterPro" id="IPR022684">
    <property type="entry name" value="Calpain_cysteine_protease"/>
</dbReference>
<dbReference type="InterPro" id="IPR000169">
    <property type="entry name" value="Pept_cys_AS"/>
</dbReference>
<evidence type="ECO:0000256" key="6">
    <source>
        <dbReference type="PROSITE-ProRule" id="PRU00239"/>
    </source>
</evidence>
<keyword evidence="3" id="KW-0378">Hydrolase</keyword>
<dbReference type="SUPFAM" id="SSF54001">
    <property type="entry name" value="Cysteine proteinases"/>
    <property type="match status" value="1"/>
</dbReference>
<keyword evidence="2" id="KW-0645">Protease</keyword>
<sequence>MRYKNQSLSKLRKHYRLRDSLFVDPEFPTDIIYPSKSTYFTKNCNISWKRPNELSSKPYLFGDDSCPTSVYQGCLGNCWFVAACICLRLHKHLRHKKNNQLSKQALCSDELVVGHAYAVVAILCHSFDDHKSSKAYSGRYICLANPWDLRTSGFSSDIKDENNLNYFITKENKDGRFWMEFDSFIEVFDTIVLCHTPVAQSCFKSIPALGLLYSNEVNISTTKTTRDECNGTLESCVTSLYSVPVDILCQKRRWFEIRFHNKWSPESDGGCLSYCNSFLKNPKFLITIRNRTGSCLLISLTQKTKRYTIPHSSTTGLFHIGMSLFHVTNHNMNNDNNHVCSTVYRNTRTVSILLFLNSGRYVLFPTTFYPKCHAGFMLRFFSSHKISVNQSPFFIENIEASSYEHCCGNFSLPVVNKLSTKLRVLYSNARSYVNMR</sequence>
<dbReference type="PRINTS" id="PR00704">
    <property type="entry name" value="CALPAIN"/>
</dbReference>
<dbReference type="PANTHER" id="PTHR10183">
    <property type="entry name" value="CALPAIN"/>
    <property type="match status" value="1"/>
</dbReference>
<dbReference type="GO" id="GO:0004198">
    <property type="term" value="F:calcium-dependent cysteine-type endopeptidase activity"/>
    <property type="evidence" value="ECO:0007669"/>
    <property type="project" value="InterPro"/>
</dbReference>
<dbReference type="Proteomes" id="UP000050795">
    <property type="component" value="Unassembled WGS sequence"/>
</dbReference>
<dbReference type="InterPro" id="IPR022682">
    <property type="entry name" value="Calpain_domain_III"/>
</dbReference>
<feature type="domain" description="Calpain catalytic" evidence="7">
    <location>
        <begin position="21"/>
        <end position="93"/>
    </location>
</feature>
<comment type="similarity">
    <text evidence="1">Belongs to the peptidase C2 family.</text>
</comment>
<evidence type="ECO:0000313" key="9">
    <source>
        <dbReference type="WBParaSite" id="TREG1_69180.16"/>
    </source>
</evidence>
<dbReference type="PROSITE" id="PS00139">
    <property type="entry name" value="THIOL_PROTEASE_CYS"/>
    <property type="match status" value="1"/>
</dbReference>
<dbReference type="SUPFAM" id="SSF49758">
    <property type="entry name" value="Calpain large subunit, middle domain (domain III)"/>
    <property type="match status" value="1"/>
</dbReference>
<dbReference type="GO" id="GO:0006508">
    <property type="term" value="P:proteolysis"/>
    <property type="evidence" value="ECO:0007669"/>
    <property type="project" value="UniProtKB-KW"/>
</dbReference>
<feature type="active site" evidence="5">
    <location>
        <position position="78"/>
    </location>
</feature>
<evidence type="ECO:0000256" key="1">
    <source>
        <dbReference type="ARBA" id="ARBA00007623"/>
    </source>
</evidence>
<proteinExistence type="inferred from homology"/>
<dbReference type="Pfam" id="PF01067">
    <property type="entry name" value="Calpain_III"/>
    <property type="match status" value="1"/>
</dbReference>
<dbReference type="PANTHER" id="PTHR10183:SF379">
    <property type="entry name" value="CALPAIN-5"/>
    <property type="match status" value="1"/>
</dbReference>
<accession>A0AA85KCU6</accession>
<dbReference type="GO" id="GO:0005737">
    <property type="term" value="C:cytoplasm"/>
    <property type="evidence" value="ECO:0007669"/>
    <property type="project" value="TreeGrafter"/>
</dbReference>
<reference evidence="8" key="1">
    <citation type="submission" date="2022-06" db="EMBL/GenBank/DDBJ databases">
        <authorList>
            <person name="Berger JAMES D."/>
            <person name="Berger JAMES D."/>
        </authorList>
    </citation>
    <scope>NUCLEOTIDE SEQUENCE [LARGE SCALE GENOMIC DNA]</scope>
</reference>
<dbReference type="WBParaSite" id="TREG1_69180.16">
    <property type="protein sequence ID" value="TREG1_69180.16"/>
    <property type="gene ID" value="TREG1_69180"/>
</dbReference>
<evidence type="ECO:0000256" key="3">
    <source>
        <dbReference type="ARBA" id="ARBA00022801"/>
    </source>
</evidence>
<dbReference type="Gene3D" id="3.90.70.10">
    <property type="entry name" value="Cysteine proteinases"/>
    <property type="match status" value="1"/>
</dbReference>
<evidence type="ECO:0000256" key="2">
    <source>
        <dbReference type="ARBA" id="ARBA00022670"/>
    </source>
</evidence>
<evidence type="ECO:0000259" key="7">
    <source>
        <dbReference type="PROSITE" id="PS50203"/>
    </source>
</evidence>
<evidence type="ECO:0000313" key="8">
    <source>
        <dbReference type="Proteomes" id="UP000050795"/>
    </source>
</evidence>
<comment type="caution">
    <text evidence="6">Lacks conserved residue(s) required for the propagation of feature annotation.</text>
</comment>
<evidence type="ECO:0000256" key="4">
    <source>
        <dbReference type="ARBA" id="ARBA00022807"/>
    </source>
</evidence>
<feature type="domain" description="Calpain catalytic" evidence="7">
    <location>
        <begin position="111"/>
        <end position="197"/>
    </location>
</feature>
<dbReference type="SMART" id="SM00230">
    <property type="entry name" value="CysPc"/>
    <property type="match status" value="1"/>
</dbReference>
<dbReference type="Pfam" id="PF00648">
    <property type="entry name" value="Peptidase_C2"/>
    <property type="match status" value="2"/>
</dbReference>
<name>A0AA85KCU6_TRIRE</name>
<dbReference type="InterPro" id="IPR038765">
    <property type="entry name" value="Papain-like_cys_pep_sf"/>
</dbReference>
<dbReference type="InterPro" id="IPR001300">
    <property type="entry name" value="Peptidase_C2_calpain_cat"/>
</dbReference>
<dbReference type="AlphaFoldDB" id="A0AA85KCU6"/>
<organism evidence="8 9">
    <name type="scientific">Trichobilharzia regenti</name>
    <name type="common">Nasal bird schistosome</name>
    <dbReference type="NCBI Taxonomy" id="157069"/>
    <lineage>
        <taxon>Eukaryota</taxon>
        <taxon>Metazoa</taxon>
        <taxon>Spiralia</taxon>
        <taxon>Lophotrochozoa</taxon>
        <taxon>Platyhelminthes</taxon>
        <taxon>Trematoda</taxon>
        <taxon>Digenea</taxon>
        <taxon>Strigeidida</taxon>
        <taxon>Schistosomatoidea</taxon>
        <taxon>Schistosomatidae</taxon>
        <taxon>Trichobilharzia</taxon>
    </lineage>
</organism>
<keyword evidence="4" id="KW-0788">Thiol protease</keyword>
<dbReference type="PROSITE" id="PS50203">
    <property type="entry name" value="CALPAIN_CAT"/>
    <property type="match status" value="2"/>
</dbReference>
<keyword evidence="8" id="KW-1185">Reference proteome</keyword>
<protein>
    <submittedName>
        <fullName evidence="9">MAD2L1-binding protein</fullName>
    </submittedName>
</protein>
<dbReference type="InterPro" id="IPR022683">
    <property type="entry name" value="Calpain_III"/>
</dbReference>
<dbReference type="InterPro" id="IPR036213">
    <property type="entry name" value="Calpain_III_sf"/>
</dbReference>